<feature type="region of interest" description="Disordered" evidence="3">
    <location>
        <begin position="122"/>
        <end position="145"/>
    </location>
</feature>
<gene>
    <name evidence="5" type="primary">ASH1</name>
</gene>
<evidence type="ECO:0000256" key="1">
    <source>
        <dbReference type="ARBA" id="ARBA00022902"/>
    </source>
</evidence>
<dbReference type="SUPFAM" id="SSF47459">
    <property type="entry name" value="HLH, helix-loop-helix DNA-binding domain"/>
    <property type="match status" value="1"/>
</dbReference>
<dbReference type="PANTHER" id="PTHR13935">
    <property type="entry name" value="ACHAETE-SCUTE TRANSCRIPTION FACTOR-RELATED"/>
    <property type="match status" value="1"/>
</dbReference>
<keyword evidence="2" id="KW-0238">DNA-binding</keyword>
<dbReference type="CDD" id="cd19744">
    <property type="entry name" value="bHLH_TS_dAS-C_like"/>
    <property type="match status" value="1"/>
</dbReference>
<dbReference type="Pfam" id="PF00010">
    <property type="entry name" value="HLH"/>
    <property type="match status" value="1"/>
</dbReference>
<feature type="compositionally biased region" description="Low complexity" evidence="3">
    <location>
        <begin position="200"/>
        <end position="217"/>
    </location>
</feature>
<evidence type="ECO:0000313" key="5">
    <source>
        <dbReference type="EMBL" id="AAX24142.1"/>
    </source>
</evidence>
<feature type="compositionally biased region" description="Low complexity" evidence="3">
    <location>
        <begin position="63"/>
        <end position="79"/>
    </location>
</feature>
<proteinExistence type="predicted"/>
<dbReference type="InterPro" id="IPR036638">
    <property type="entry name" value="HLH_DNA-bd_sf"/>
</dbReference>
<dbReference type="EMBL" id="AY823634">
    <property type="protein sequence ID" value="AAX24142.1"/>
    <property type="molecule type" value="Genomic_DNA"/>
</dbReference>
<dbReference type="AlphaFoldDB" id="Q4QTM2"/>
<dbReference type="SMART" id="SM00353">
    <property type="entry name" value="HLH"/>
    <property type="match status" value="1"/>
</dbReference>
<dbReference type="PROSITE" id="PS50888">
    <property type="entry name" value="BHLH"/>
    <property type="match status" value="1"/>
</dbReference>
<evidence type="ECO:0000259" key="4">
    <source>
        <dbReference type="PROSITE" id="PS50888"/>
    </source>
</evidence>
<dbReference type="GO" id="GO:0007399">
    <property type="term" value="P:nervous system development"/>
    <property type="evidence" value="ECO:0007669"/>
    <property type="project" value="UniProtKB-KW"/>
</dbReference>
<feature type="domain" description="BHLH" evidence="4">
    <location>
        <begin position="29"/>
        <end position="100"/>
    </location>
</feature>
<dbReference type="GO" id="GO:0046983">
    <property type="term" value="F:protein dimerization activity"/>
    <property type="evidence" value="ECO:0007669"/>
    <property type="project" value="InterPro"/>
</dbReference>
<dbReference type="PANTHER" id="PTHR13935:SF106">
    <property type="entry name" value="ACHAETE-SCUTE COMPLEX PROTEIN T5-RELATED"/>
    <property type="match status" value="1"/>
</dbReference>
<feature type="region of interest" description="Disordered" evidence="3">
    <location>
        <begin position="200"/>
        <end position="221"/>
    </location>
</feature>
<sequence>IEHTSSARCKRRIQFASLGYVQLPPALPASVARRNERERNRVKQVNSGFAILRSHIPTAFCTGSSSKHSNSSGNSSSSGKGRKVSKVDTLRCAVEYIRSLQELLEESDNLVMAGAGVTQSSFNNNENKLPSQSHHVTTSTSVLNSPPLSHSNFLSSSASSVSSQASTSMLTNNSMYHPHPTAASSAAVLLNPATLVPHSLSPSCSSNASSPTPSYGSEGSSYITTQSWDHYDPCYNHDSAGDITEPLSASDDELLDAISWWQQSQ</sequence>
<dbReference type="Gene3D" id="4.10.280.10">
    <property type="entry name" value="Helix-loop-helix DNA-binding domain"/>
    <property type="match status" value="1"/>
</dbReference>
<dbReference type="GO" id="GO:0090575">
    <property type="term" value="C:RNA polymerase II transcription regulator complex"/>
    <property type="evidence" value="ECO:0007669"/>
    <property type="project" value="TreeGrafter"/>
</dbReference>
<feature type="non-terminal residue" evidence="5">
    <location>
        <position position="1"/>
    </location>
</feature>
<protein>
    <submittedName>
        <fullName evidence="5">Achaete-scute-like 1</fullName>
    </submittedName>
</protein>
<keyword evidence="1" id="KW-0524">Neurogenesis</keyword>
<dbReference type="GO" id="GO:0000981">
    <property type="term" value="F:DNA-binding transcription factor activity, RNA polymerase II-specific"/>
    <property type="evidence" value="ECO:0007669"/>
    <property type="project" value="TreeGrafter"/>
</dbReference>
<reference evidence="5" key="1">
    <citation type="journal article" date="2005" name="Gene Expr. Patterns">
        <title>The identification and expression of achaete-scute genes in the branchiopod crustacean Triops longicaudatus.</title>
        <authorList>
            <person name="Wheeler S.R."/>
            <person name="Skeath J.B."/>
        </authorList>
    </citation>
    <scope>NUCLEOTIDE SEQUENCE</scope>
</reference>
<dbReference type="GO" id="GO:0000977">
    <property type="term" value="F:RNA polymerase II transcription regulatory region sequence-specific DNA binding"/>
    <property type="evidence" value="ECO:0007669"/>
    <property type="project" value="TreeGrafter"/>
</dbReference>
<feature type="compositionally biased region" description="Polar residues" evidence="3">
    <location>
        <begin position="122"/>
        <end position="132"/>
    </location>
</feature>
<feature type="region of interest" description="Disordered" evidence="3">
    <location>
        <begin position="62"/>
        <end position="84"/>
    </location>
</feature>
<evidence type="ECO:0000256" key="3">
    <source>
        <dbReference type="SAM" id="MobiDB-lite"/>
    </source>
</evidence>
<dbReference type="InterPro" id="IPR011598">
    <property type="entry name" value="bHLH_dom"/>
</dbReference>
<organism evidence="5">
    <name type="scientific">Triops longicaudatus</name>
    <dbReference type="NCBI Taxonomy" id="58777"/>
    <lineage>
        <taxon>Eukaryota</taxon>
        <taxon>Metazoa</taxon>
        <taxon>Ecdysozoa</taxon>
        <taxon>Arthropoda</taxon>
        <taxon>Crustacea</taxon>
        <taxon>Branchiopoda</taxon>
        <taxon>Notostraca</taxon>
        <taxon>Triopsidae</taxon>
        <taxon>Triops</taxon>
    </lineage>
</organism>
<name>Q4QTM2_9CRUS</name>
<evidence type="ECO:0000256" key="2">
    <source>
        <dbReference type="ARBA" id="ARBA00023125"/>
    </source>
</evidence>
<accession>Q4QTM2</accession>
<feature type="compositionally biased region" description="Low complexity" evidence="3">
    <location>
        <begin position="133"/>
        <end position="145"/>
    </location>
</feature>
<dbReference type="InterPro" id="IPR015660">
    <property type="entry name" value="MASH1/Ascl1a-like"/>
</dbReference>